<dbReference type="RefSeq" id="WP_338612536.1">
    <property type="nucleotide sequence ID" value="NZ_AP029022.1"/>
</dbReference>
<gene>
    <name evidence="2" type="ORF">CRDW_20100</name>
</gene>
<name>A0ABM8K7P3_9FLAO</name>
<evidence type="ECO:0000313" key="2">
    <source>
        <dbReference type="EMBL" id="BEV04636.1"/>
    </source>
</evidence>
<keyword evidence="1" id="KW-1133">Transmembrane helix</keyword>
<keyword evidence="1" id="KW-0812">Transmembrane</keyword>
<evidence type="ECO:0000313" key="3">
    <source>
        <dbReference type="Proteomes" id="UP001380186"/>
    </source>
</evidence>
<feature type="transmembrane region" description="Helical" evidence="1">
    <location>
        <begin position="97"/>
        <end position="118"/>
    </location>
</feature>
<keyword evidence="1" id="KW-0472">Membrane</keyword>
<protein>
    <submittedName>
        <fullName evidence="2">DUF2975 domain-containing protein</fullName>
    </submittedName>
</protein>
<dbReference type="EMBL" id="AP029022">
    <property type="protein sequence ID" value="BEV04636.1"/>
    <property type="molecule type" value="Genomic_DNA"/>
</dbReference>
<keyword evidence="3" id="KW-1185">Reference proteome</keyword>
<feature type="transmembrane region" description="Helical" evidence="1">
    <location>
        <begin position="12"/>
        <end position="40"/>
    </location>
</feature>
<feature type="transmembrane region" description="Helical" evidence="1">
    <location>
        <begin position="163"/>
        <end position="184"/>
    </location>
</feature>
<organism evidence="2 3">
    <name type="scientific">Chryseobacterium gambrini</name>
    <dbReference type="NCBI Taxonomy" id="373672"/>
    <lineage>
        <taxon>Bacteria</taxon>
        <taxon>Pseudomonadati</taxon>
        <taxon>Bacteroidota</taxon>
        <taxon>Flavobacteriia</taxon>
        <taxon>Flavobacteriales</taxon>
        <taxon>Weeksellaceae</taxon>
        <taxon>Chryseobacterium group</taxon>
        <taxon>Chryseobacterium</taxon>
    </lineage>
</organism>
<sequence length="198" mass="23197">MKIIGKNSVSQYISYLLLFLAVFFALQLIYITIGFAVSFYNFKTANNIFSDFFIIGTDVGWSKNEWTQPMEYMMKFKFFIPFTEQNLLTGLFNPGSVLSHIFNEIFITLLFFISYKFLREISKENVFNADALLWLKRFGWLNIIYTAITLAIVPFTVKSFFAVTYYVVIFLFFGALILFIVEFFKKGLELQEQVDLTI</sequence>
<evidence type="ECO:0000256" key="1">
    <source>
        <dbReference type="SAM" id="Phobius"/>
    </source>
</evidence>
<dbReference type="InterPro" id="IPR021354">
    <property type="entry name" value="DUF2975"/>
</dbReference>
<dbReference type="Pfam" id="PF11188">
    <property type="entry name" value="DUF2975"/>
    <property type="match status" value="1"/>
</dbReference>
<feature type="transmembrane region" description="Helical" evidence="1">
    <location>
        <begin position="138"/>
        <end position="157"/>
    </location>
</feature>
<accession>A0ABM8K7P3</accession>
<dbReference type="Proteomes" id="UP001380186">
    <property type="component" value="Chromosome"/>
</dbReference>
<proteinExistence type="predicted"/>
<reference evidence="2 3" key="1">
    <citation type="journal article" date="2020" name="Microbes Environ.">
        <title>Synthetic bacterial community of duckweed: a simple and stable system to study plant-microbe interactions.</title>
        <authorList>
            <person name="Ishizawa H."/>
            <person name="Tada M."/>
            <person name="Kuroda M."/>
            <person name="Inoue D."/>
            <person name="Futamata H."/>
            <person name="Ike M."/>
        </authorList>
    </citation>
    <scope>NUCLEOTIDE SEQUENCE [LARGE SCALE GENOMIC DNA]</scope>
    <source>
        <strain evidence="2 3">DW100</strain>
    </source>
</reference>